<sequence>MEKLYWRIKSELQKEADDNYRTNYALKLKDKEPLQIIRELTFDGVVPDVTVKDIENMFDFVESKFLKRKISGVGLEVGSGPGTFSSILAGRKNVEKVYGVEVCRPIVETLMPKISGYIFNGQTDKVIGVVGSFDEIELPDESVDFIFDFFSLHHSNDLAITLKECRRILKKDGFVFCFDKARPDHYEKQDLDELLDTEYGEDYKKRFGLPLGQKLTRRMNGEREYRLKDWQEFLKGAGFSRMDYFYLNKTNGGGFLAVLIKKIISLLSIRVQLFVDEYLPEKRYDHKFGLEVKNRIYTKFLNPFRKEISLVIAYK</sequence>
<accession>A0A1F8EEA6</accession>
<proteinExistence type="predicted"/>
<gene>
    <name evidence="2" type="ORF">A2649_01105</name>
</gene>
<evidence type="ECO:0000313" key="2">
    <source>
        <dbReference type="EMBL" id="OGM98947.1"/>
    </source>
</evidence>
<dbReference type="Proteomes" id="UP000176893">
    <property type="component" value="Unassembled WGS sequence"/>
</dbReference>
<evidence type="ECO:0000259" key="1">
    <source>
        <dbReference type="Pfam" id="PF08241"/>
    </source>
</evidence>
<dbReference type="SUPFAM" id="SSF53335">
    <property type="entry name" value="S-adenosyl-L-methionine-dependent methyltransferases"/>
    <property type="match status" value="1"/>
</dbReference>
<dbReference type="InterPro" id="IPR013216">
    <property type="entry name" value="Methyltransf_11"/>
</dbReference>
<dbReference type="GO" id="GO:0008757">
    <property type="term" value="F:S-adenosylmethionine-dependent methyltransferase activity"/>
    <property type="evidence" value="ECO:0007669"/>
    <property type="project" value="InterPro"/>
</dbReference>
<feature type="domain" description="Methyltransferase type 11" evidence="1">
    <location>
        <begin position="75"/>
        <end position="177"/>
    </location>
</feature>
<dbReference type="EMBL" id="MGJB01000006">
    <property type="protein sequence ID" value="OGM98947.1"/>
    <property type="molecule type" value="Genomic_DNA"/>
</dbReference>
<evidence type="ECO:0000313" key="3">
    <source>
        <dbReference type="Proteomes" id="UP000176893"/>
    </source>
</evidence>
<dbReference type="Pfam" id="PF08241">
    <property type="entry name" value="Methyltransf_11"/>
    <property type="match status" value="1"/>
</dbReference>
<dbReference type="InterPro" id="IPR029063">
    <property type="entry name" value="SAM-dependent_MTases_sf"/>
</dbReference>
<reference evidence="2 3" key="1">
    <citation type="journal article" date="2016" name="Nat. Commun.">
        <title>Thousands of microbial genomes shed light on interconnected biogeochemical processes in an aquifer system.</title>
        <authorList>
            <person name="Anantharaman K."/>
            <person name="Brown C.T."/>
            <person name="Hug L.A."/>
            <person name="Sharon I."/>
            <person name="Castelle C.J."/>
            <person name="Probst A.J."/>
            <person name="Thomas B.C."/>
            <person name="Singh A."/>
            <person name="Wilkins M.J."/>
            <person name="Karaoz U."/>
            <person name="Brodie E.L."/>
            <person name="Williams K.H."/>
            <person name="Hubbard S.S."/>
            <person name="Banfield J.F."/>
        </authorList>
    </citation>
    <scope>NUCLEOTIDE SEQUENCE [LARGE SCALE GENOMIC DNA]</scope>
</reference>
<dbReference type="Gene3D" id="3.40.50.150">
    <property type="entry name" value="Vaccinia Virus protein VP39"/>
    <property type="match status" value="1"/>
</dbReference>
<dbReference type="STRING" id="1802661.A2649_01105"/>
<protein>
    <recommendedName>
        <fullName evidence="1">Methyltransferase type 11 domain-containing protein</fullName>
    </recommendedName>
</protein>
<dbReference type="AlphaFoldDB" id="A0A1F8EEA6"/>
<comment type="caution">
    <text evidence="2">The sequence shown here is derived from an EMBL/GenBank/DDBJ whole genome shotgun (WGS) entry which is preliminary data.</text>
</comment>
<name>A0A1F8EEA6_9BACT</name>
<dbReference type="CDD" id="cd02440">
    <property type="entry name" value="AdoMet_MTases"/>
    <property type="match status" value="1"/>
</dbReference>
<organism evidence="2 3">
    <name type="scientific">Candidatus Yanofskybacteria bacterium RIFCSPHIGHO2_01_FULL_41_26</name>
    <dbReference type="NCBI Taxonomy" id="1802661"/>
    <lineage>
        <taxon>Bacteria</taxon>
        <taxon>Candidatus Yanofskyibacteriota</taxon>
    </lineage>
</organism>